<feature type="compositionally biased region" description="Low complexity" evidence="1">
    <location>
        <begin position="274"/>
        <end position="289"/>
    </location>
</feature>
<evidence type="ECO:0000256" key="1">
    <source>
        <dbReference type="SAM" id="MobiDB-lite"/>
    </source>
</evidence>
<reference evidence="2 3" key="1">
    <citation type="journal article" date="2018" name="Mol. Biol. Evol.">
        <title>Broad Genomic Sampling Reveals a Smut Pathogenic Ancestry of the Fungal Clade Ustilaginomycotina.</title>
        <authorList>
            <person name="Kijpornyongpan T."/>
            <person name="Mondo S.J."/>
            <person name="Barry K."/>
            <person name="Sandor L."/>
            <person name="Lee J."/>
            <person name="Lipzen A."/>
            <person name="Pangilinan J."/>
            <person name="LaButti K."/>
            <person name="Hainaut M."/>
            <person name="Henrissat B."/>
            <person name="Grigoriev I.V."/>
            <person name="Spatafora J.W."/>
            <person name="Aime M.C."/>
        </authorList>
    </citation>
    <scope>NUCLEOTIDE SEQUENCE [LARGE SCALE GENOMIC DNA]</scope>
    <source>
        <strain evidence="2 3">MCA 5214</strain>
    </source>
</reference>
<gene>
    <name evidence="2" type="ORF">BDZ90DRAFT_64325</name>
</gene>
<dbReference type="EMBL" id="KZ819674">
    <property type="protein sequence ID" value="PWN25835.1"/>
    <property type="molecule type" value="Genomic_DNA"/>
</dbReference>
<sequence length="642" mass="67374">MSSNIPSSSSSASSAPTIHLPLVAGQSAGPFVLGSSLPRTLAYLRSGSSPPGSVPPNLLFPSVNICYDEGSESGQSPPSSSQSLAGNKQGSSSKPWSIHPASSSTSGGLAPIRIQPCPGVDLIFATSQAGDMVAGAPRLQCIVVSLDDDEEAAGADPTDQQQYHRPISLTYRGQKLEDLRPGRGAKTTEKLTRGAIQQIFGPTYPATRYVQGDGLHALEDVMSKSGASGTSSKKMASNGTTVPMTGSSVPPRSKWMIAYAGLTFVFDGDSSAPNTSRGGQRSTSSTTNTSGGGDVSKSTHPTHLIIHHGDDVLHPTELAWPVAAPQHGEDPAGGQVSLPRHTTAYSARSTEPIAAGQLLLHSARLLPGSGMDLFLLAAPFPPPSTAAPNLAKVELRLGETRTASSSGTQSAGRRERQGGVDVADGINGHISPRRQSNGEHGRAEFWSYPSLGLDLLFYHQRPQSPSCGRRAAAQQDDDDASDFDDFVGDSEDGRDGVDGGAVLAKIVVHSDVPGSALWGRYECVPWYMEEQDQEAGNKARSKRIDRTTPPSQLRSLTSYFPRTKTSSPSTSTHETMHLDRSADVGEFCPTRGTLKLDVRTSLEGFPGAVAEVGHEDGKATDHGQGQGQGEGGVVVAWTIVRA</sequence>
<organism evidence="2 3">
    <name type="scientific">Jaminaea rosea</name>
    <dbReference type="NCBI Taxonomy" id="1569628"/>
    <lineage>
        <taxon>Eukaryota</taxon>
        <taxon>Fungi</taxon>
        <taxon>Dikarya</taxon>
        <taxon>Basidiomycota</taxon>
        <taxon>Ustilaginomycotina</taxon>
        <taxon>Exobasidiomycetes</taxon>
        <taxon>Microstromatales</taxon>
        <taxon>Microstromatales incertae sedis</taxon>
        <taxon>Jaminaea</taxon>
    </lineage>
</organism>
<feature type="compositionally biased region" description="Polar residues" evidence="1">
    <location>
        <begin position="548"/>
        <end position="560"/>
    </location>
</feature>
<feature type="compositionally biased region" description="Low complexity" evidence="1">
    <location>
        <begin position="72"/>
        <end position="83"/>
    </location>
</feature>
<feature type="compositionally biased region" description="Polar residues" evidence="1">
    <location>
        <begin position="401"/>
        <end position="411"/>
    </location>
</feature>
<feature type="region of interest" description="Disordered" evidence="1">
    <location>
        <begin position="224"/>
        <end position="248"/>
    </location>
</feature>
<feature type="compositionally biased region" description="Low complexity" evidence="1">
    <location>
        <begin position="224"/>
        <end position="237"/>
    </location>
</feature>
<feature type="region of interest" description="Disordered" evidence="1">
    <location>
        <begin position="534"/>
        <end position="578"/>
    </location>
</feature>
<evidence type="ECO:0000313" key="3">
    <source>
        <dbReference type="Proteomes" id="UP000245884"/>
    </source>
</evidence>
<feature type="compositionally biased region" description="Low complexity" evidence="1">
    <location>
        <begin position="563"/>
        <end position="572"/>
    </location>
</feature>
<protein>
    <submittedName>
        <fullName evidence="2">Uncharacterized protein</fullName>
    </submittedName>
</protein>
<feature type="region of interest" description="Disordered" evidence="1">
    <location>
        <begin position="464"/>
        <end position="483"/>
    </location>
</feature>
<dbReference type="GeneID" id="37031567"/>
<proteinExistence type="predicted"/>
<feature type="compositionally biased region" description="Polar residues" evidence="1">
    <location>
        <begin position="84"/>
        <end position="107"/>
    </location>
</feature>
<dbReference type="AlphaFoldDB" id="A0A316URS7"/>
<name>A0A316URS7_9BASI</name>
<feature type="region of interest" description="Disordered" evidence="1">
    <location>
        <begin position="269"/>
        <end position="301"/>
    </location>
</feature>
<feature type="region of interest" description="Disordered" evidence="1">
    <location>
        <begin position="399"/>
        <end position="440"/>
    </location>
</feature>
<feature type="compositionally biased region" description="Polar residues" evidence="1">
    <location>
        <begin position="238"/>
        <end position="248"/>
    </location>
</feature>
<dbReference type="Proteomes" id="UP000245884">
    <property type="component" value="Unassembled WGS sequence"/>
</dbReference>
<evidence type="ECO:0000313" key="2">
    <source>
        <dbReference type="EMBL" id="PWN25835.1"/>
    </source>
</evidence>
<keyword evidence="3" id="KW-1185">Reference proteome</keyword>
<dbReference type="RefSeq" id="XP_025360447.1">
    <property type="nucleotide sequence ID" value="XM_025509744.1"/>
</dbReference>
<feature type="region of interest" description="Disordered" evidence="1">
    <location>
        <begin position="69"/>
        <end position="110"/>
    </location>
</feature>
<accession>A0A316URS7</accession>
<dbReference type="OrthoDB" id="411211at2759"/>